<dbReference type="AlphaFoldDB" id="A0A078MTS7"/>
<accession>A0A078MTS7</accession>
<dbReference type="EMBL" id="LN483072">
    <property type="protein sequence ID" value="CEA09745.1"/>
    <property type="molecule type" value="Genomic_DNA"/>
</dbReference>
<dbReference type="InterPro" id="IPR013538">
    <property type="entry name" value="ASHA1/2-like_C"/>
</dbReference>
<dbReference type="SUPFAM" id="SSF55961">
    <property type="entry name" value="Bet v1-like"/>
    <property type="match status" value="1"/>
</dbReference>
<dbReference type="Pfam" id="PF08327">
    <property type="entry name" value="AHSA1"/>
    <property type="match status" value="1"/>
</dbReference>
<protein>
    <recommendedName>
        <fullName evidence="2">Activator of Hsp90 ATPase homologue 1/2-like C-terminal domain-containing protein</fullName>
    </recommendedName>
</protein>
<proteinExistence type="inferred from homology"/>
<evidence type="ECO:0000259" key="2">
    <source>
        <dbReference type="Pfam" id="PF08327"/>
    </source>
</evidence>
<feature type="domain" description="Activator of Hsp90 ATPase homologue 1/2-like C-terminal" evidence="2">
    <location>
        <begin position="24"/>
        <end position="156"/>
    </location>
</feature>
<sequence length="168" mass="18644">MKNPLQLSLPPGEPFADFRREFEAPVSAVFRAHVDPDLYVQWIGPHRLTSRLDGFDAGEGGSFRLVQAGDDGVEFAFRGVFHTIRENEFLLYSFEFEGYDTDEPSLEHTYFASLPGGRSLLSGHSVYPSVESRDQWVAAGMEEGMRQGYDRLEFLLAGPGRSGPPGPG</sequence>
<dbReference type="PATRIC" id="fig|1461584.3.peg.3091"/>
<dbReference type="InterPro" id="IPR023393">
    <property type="entry name" value="START-like_dom_sf"/>
</dbReference>
<organism evidence="3">
    <name type="scientific">Arthrobacter saudimassiliensis</name>
    <dbReference type="NCBI Taxonomy" id="1461584"/>
    <lineage>
        <taxon>Bacteria</taxon>
        <taxon>Bacillati</taxon>
        <taxon>Actinomycetota</taxon>
        <taxon>Actinomycetes</taxon>
        <taxon>Micrococcales</taxon>
        <taxon>Micrococcaceae</taxon>
        <taxon>Arthrobacter</taxon>
    </lineage>
</organism>
<reference evidence="3" key="1">
    <citation type="submission" date="2014-07" db="EMBL/GenBank/DDBJ databases">
        <authorList>
            <person name="Urmite Genomes Urmite Genomes"/>
        </authorList>
    </citation>
    <scope>NUCLEOTIDE SEQUENCE</scope>
    <source>
        <strain evidence="3">11W110_air</strain>
    </source>
</reference>
<evidence type="ECO:0000256" key="1">
    <source>
        <dbReference type="ARBA" id="ARBA00006817"/>
    </source>
</evidence>
<comment type="similarity">
    <text evidence="1">Belongs to the AHA1 family.</text>
</comment>
<gene>
    <name evidence="3" type="ORF">BN1051_03117</name>
</gene>
<name>A0A078MTS7_9MICC</name>
<dbReference type="Gene3D" id="3.30.530.20">
    <property type="match status" value="1"/>
</dbReference>
<evidence type="ECO:0000313" key="3">
    <source>
        <dbReference type="EMBL" id="CEA09745.1"/>
    </source>
</evidence>